<feature type="compositionally biased region" description="Basic and acidic residues" evidence="1">
    <location>
        <begin position="249"/>
        <end position="258"/>
    </location>
</feature>
<dbReference type="EMBL" id="JBFXLT010000083">
    <property type="protein sequence ID" value="KAL2809711.1"/>
    <property type="molecule type" value="Genomic_DNA"/>
</dbReference>
<comment type="caution">
    <text evidence="2">The sequence shown here is derived from an EMBL/GenBank/DDBJ whole genome shotgun (WGS) entry which is preliminary data.</text>
</comment>
<feature type="compositionally biased region" description="Basic and acidic residues" evidence="1">
    <location>
        <begin position="267"/>
        <end position="276"/>
    </location>
</feature>
<feature type="compositionally biased region" description="Basic and acidic residues" evidence="1">
    <location>
        <begin position="167"/>
        <end position="182"/>
    </location>
</feature>
<organism evidence="2 3">
    <name type="scientific">Aspergillus granulosus</name>
    <dbReference type="NCBI Taxonomy" id="176169"/>
    <lineage>
        <taxon>Eukaryota</taxon>
        <taxon>Fungi</taxon>
        <taxon>Dikarya</taxon>
        <taxon>Ascomycota</taxon>
        <taxon>Pezizomycotina</taxon>
        <taxon>Eurotiomycetes</taxon>
        <taxon>Eurotiomycetidae</taxon>
        <taxon>Eurotiales</taxon>
        <taxon>Aspergillaceae</taxon>
        <taxon>Aspergillus</taxon>
        <taxon>Aspergillus subgen. Nidulantes</taxon>
    </lineage>
</organism>
<feature type="region of interest" description="Disordered" evidence="1">
    <location>
        <begin position="73"/>
        <end position="349"/>
    </location>
</feature>
<feature type="compositionally biased region" description="Basic and acidic residues" evidence="1">
    <location>
        <begin position="287"/>
        <end position="317"/>
    </location>
</feature>
<evidence type="ECO:0000313" key="3">
    <source>
        <dbReference type="Proteomes" id="UP001610334"/>
    </source>
</evidence>
<evidence type="ECO:0000256" key="1">
    <source>
        <dbReference type="SAM" id="MobiDB-lite"/>
    </source>
</evidence>
<accession>A0ABR4H2T6</accession>
<name>A0ABR4H2T6_9EURO</name>
<feature type="compositionally biased region" description="Low complexity" evidence="1">
    <location>
        <begin position="131"/>
        <end position="147"/>
    </location>
</feature>
<gene>
    <name evidence="2" type="ORF">BJX63DRAFT_344052</name>
</gene>
<sequence>MSNQHEKPWTEEEKYALLTEILKKARVPSHTLVKMIKDMNIIPSWADIPLPSGRSLNSCQSAFQTMCQELPPPVHPGPASVPPQRLGYAPPPPPPMSPMDPGSNVRKRTLFPAEKRVLAPAPREIQPRIPASTGSYSSESGASAILSPGIGSVTPRGEPPRKRGRPSKAESERRKAAAEARGETYPPLRRSGSHKVKIPSTPTSPSGIEPGGPAYPSQTSSRPPPPNLPQEARYGPPPLRGVAMIGSSDEERLREMSGRELGPTSRELPRPTDIRHTLPSPQSLQLGHRDTILRIEPNDRPYEALPPDRNRFADSSRRSIVNPSPRNPDEPPTPDPPVPLTTTAEKRPE</sequence>
<evidence type="ECO:0000313" key="2">
    <source>
        <dbReference type="EMBL" id="KAL2809711.1"/>
    </source>
</evidence>
<dbReference type="Proteomes" id="UP001610334">
    <property type="component" value="Unassembled WGS sequence"/>
</dbReference>
<proteinExistence type="predicted"/>
<keyword evidence="3" id="KW-1185">Reference proteome</keyword>
<feature type="compositionally biased region" description="Pro residues" evidence="1">
    <location>
        <begin position="89"/>
        <end position="98"/>
    </location>
</feature>
<feature type="compositionally biased region" description="Pro residues" evidence="1">
    <location>
        <begin position="330"/>
        <end position="339"/>
    </location>
</feature>
<protein>
    <submittedName>
        <fullName evidence="2">Uncharacterized protein</fullName>
    </submittedName>
</protein>
<reference evidence="2 3" key="1">
    <citation type="submission" date="2024-07" db="EMBL/GenBank/DDBJ databases">
        <title>Section-level genome sequencing and comparative genomics of Aspergillus sections Usti and Cavernicolus.</title>
        <authorList>
            <consortium name="Lawrence Berkeley National Laboratory"/>
            <person name="Nybo J.L."/>
            <person name="Vesth T.C."/>
            <person name="Theobald S."/>
            <person name="Frisvad J.C."/>
            <person name="Larsen T.O."/>
            <person name="Kjaerboelling I."/>
            <person name="Rothschild-Mancinelli K."/>
            <person name="Lyhne E.K."/>
            <person name="Kogle M.E."/>
            <person name="Barry K."/>
            <person name="Clum A."/>
            <person name="Na H."/>
            <person name="Ledsgaard L."/>
            <person name="Lin J."/>
            <person name="Lipzen A."/>
            <person name="Kuo A."/>
            <person name="Riley R."/>
            <person name="Mondo S."/>
            <person name="Labutti K."/>
            <person name="Haridas S."/>
            <person name="Pangalinan J."/>
            <person name="Salamov A.A."/>
            <person name="Simmons B.A."/>
            <person name="Magnuson J.K."/>
            <person name="Chen J."/>
            <person name="Drula E."/>
            <person name="Henrissat B."/>
            <person name="Wiebenga A."/>
            <person name="Lubbers R.J."/>
            <person name="Gomes A.C."/>
            <person name="Makela M.R."/>
            <person name="Stajich J."/>
            <person name="Grigoriev I.V."/>
            <person name="Mortensen U.H."/>
            <person name="De Vries R.P."/>
            <person name="Baker S.E."/>
            <person name="Andersen M.R."/>
        </authorList>
    </citation>
    <scope>NUCLEOTIDE SEQUENCE [LARGE SCALE GENOMIC DNA]</scope>
    <source>
        <strain evidence="2 3">CBS 588.65</strain>
    </source>
</reference>